<reference evidence="2" key="1">
    <citation type="submission" date="2007-07" db="EMBL/GenBank/DDBJ databases">
        <title>PCAP assembly of the Caenorhabditis remanei genome.</title>
        <authorList>
            <consortium name="The Caenorhabditis remanei Sequencing Consortium"/>
            <person name="Wilson R.K."/>
        </authorList>
    </citation>
    <scope>NUCLEOTIDE SEQUENCE [LARGE SCALE GENOMIC DNA]</scope>
    <source>
        <strain evidence="2">PB4641</strain>
    </source>
</reference>
<feature type="region of interest" description="Disordered" evidence="1">
    <location>
        <begin position="49"/>
        <end position="173"/>
    </location>
</feature>
<feature type="compositionally biased region" description="Low complexity" evidence="1">
    <location>
        <begin position="94"/>
        <end position="103"/>
    </location>
</feature>
<accession>E3MAK0</accession>
<proteinExistence type="predicted"/>
<feature type="compositionally biased region" description="Low complexity" evidence="1">
    <location>
        <begin position="115"/>
        <end position="141"/>
    </location>
</feature>
<organism evidence="3">
    <name type="scientific">Caenorhabditis remanei</name>
    <name type="common">Caenorhabditis vulgaris</name>
    <dbReference type="NCBI Taxonomy" id="31234"/>
    <lineage>
        <taxon>Eukaryota</taxon>
        <taxon>Metazoa</taxon>
        <taxon>Ecdysozoa</taxon>
        <taxon>Nematoda</taxon>
        <taxon>Chromadorea</taxon>
        <taxon>Rhabditida</taxon>
        <taxon>Rhabditina</taxon>
        <taxon>Rhabditomorpha</taxon>
        <taxon>Rhabditoidea</taxon>
        <taxon>Rhabditidae</taxon>
        <taxon>Peloderinae</taxon>
        <taxon>Caenorhabditis</taxon>
    </lineage>
</organism>
<dbReference type="HOGENOM" id="CLU_1645268_0_0_1"/>
<dbReference type="FunCoup" id="E3MAK0">
    <property type="interactions" value="324"/>
</dbReference>
<dbReference type="OMA" id="IPRPKCQ"/>
<dbReference type="AlphaFoldDB" id="E3MAK0"/>
<dbReference type="EMBL" id="DS268432">
    <property type="protein sequence ID" value="EFO97424.1"/>
    <property type="molecule type" value="Genomic_DNA"/>
</dbReference>
<evidence type="ECO:0000256" key="1">
    <source>
        <dbReference type="SAM" id="MobiDB-lite"/>
    </source>
</evidence>
<dbReference type="Proteomes" id="UP000008281">
    <property type="component" value="Unassembled WGS sequence"/>
</dbReference>
<evidence type="ECO:0000313" key="2">
    <source>
        <dbReference type="EMBL" id="EFO97424.1"/>
    </source>
</evidence>
<dbReference type="eggNOG" id="ENOG502SFW0">
    <property type="taxonomic scope" value="Eukaryota"/>
</dbReference>
<evidence type="ECO:0000313" key="3">
    <source>
        <dbReference type="Proteomes" id="UP000008281"/>
    </source>
</evidence>
<name>E3MAK0_CAERE</name>
<sequence>MTAIRDNLCELGRLEIPRPKCQGMQFVATRGRQGFYRTIRENGAMYGIQLKPQGPKRPQLSSDLFNRPMTVPEENSEEVEEAQTSHPEVKKVELNNNNNSKVNYAARPPMPPQQSKPSYSYPQQPQQQQQQQQAQPTLQQPRMFMQYRSSGGITSAVNSRPSLISQQREISQK</sequence>
<protein>
    <submittedName>
        <fullName evidence="2">Uncharacterized protein</fullName>
    </submittedName>
</protein>
<gene>
    <name evidence="2" type="ORF">CRE_16804</name>
</gene>
<keyword evidence="3" id="KW-1185">Reference proteome</keyword>
<feature type="compositionally biased region" description="Polar residues" evidence="1">
    <location>
        <begin position="147"/>
        <end position="173"/>
    </location>
</feature>
<dbReference type="OrthoDB" id="5831187at2759"/>